<sequence>VGIAAAAFLLALDPDSQVLDLVAYAWAGFGAAFGPVVVLSLYWRRMSRNGVLAGIIVGGVTVVLWKQLQGGIFDLYEIVPGILVATLAILLVSRLERPAGVE</sequence>
<evidence type="ECO:0000256" key="11">
    <source>
        <dbReference type="ARBA" id="ARBA00023201"/>
    </source>
</evidence>
<dbReference type="PATRIC" id="fig|54398.4.peg.488"/>
<evidence type="ECO:0000313" key="15">
    <source>
        <dbReference type="EMBL" id="KRT59927.1"/>
    </source>
</evidence>
<evidence type="ECO:0000256" key="1">
    <source>
        <dbReference type="ARBA" id="ARBA00004651"/>
    </source>
</evidence>
<comment type="similarity">
    <text evidence="2 13">Belongs to the sodium:solute symporter (SSF) (TC 2.A.21) family.</text>
</comment>
<feature type="transmembrane region" description="Helical" evidence="14">
    <location>
        <begin position="21"/>
        <end position="43"/>
    </location>
</feature>
<dbReference type="AlphaFoldDB" id="A0A0T5ZAQ3"/>
<name>A0A0T5ZAQ3_9GAMM</name>
<evidence type="ECO:0000313" key="16">
    <source>
        <dbReference type="Proteomes" id="UP000051276"/>
    </source>
</evidence>
<dbReference type="PROSITE" id="PS50283">
    <property type="entry name" value="NA_SOLUT_SYMP_3"/>
    <property type="match status" value="1"/>
</dbReference>
<proteinExistence type="inferred from homology"/>
<evidence type="ECO:0000256" key="6">
    <source>
        <dbReference type="ARBA" id="ARBA00022847"/>
    </source>
</evidence>
<dbReference type="GO" id="GO:0015193">
    <property type="term" value="F:L-proline transmembrane transporter activity"/>
    <property type="evidence" value="ECO:0007669"/>
    <property type="project" value="TreeGrafter"/>
</dbReference>
<evidence type="ECO:0000256" key="7">
    <source>
        <dbReference type="ARBA" id="ARBA00022989"/>
    </source>
</evidence>
<evidence type="ECO:0000256" key="12">
    <source>
        <dbReference type="ARBA" id="ARBA00033708"/>
    </source>
</evidence>
<dbReference type="PANTHER" id="PTHR48086">
    <property type="entry name" value="SODIUM/PROLINE SYMPORTER-RELATED"/>
    <property type="match status" value="1"/>
</dbReference>
<dbReference type="Pfam" id="PF00474">
    <property type="entry name" value="SSF"/>
    <property type="match status" value="1"/>
</dbReference>
<keyword evidence="8" id="KW-0915">Sodium</keyword>
<dbReference type="Proteomes" id="UP000051276">
    <property type="component" value="Unassembled WGS sequence"/>
</dbReference>
<evidence type="ECO:0000256" key="2">
    <source>
        <dbReference type="ARBA" id="ARBA00006434"/>
    </source>
</evidence>
<comment type="subcellular location">
    <subcellularLocation>
        <location evidence="1">Cell membrane</location>
        <topology evidence="1">Multi-pass membrane protein</topology>
    </subcellularLocation>
</comment>
<feature type="transmembrane region" description="Helical" evidence="14">
    <location>
        <begin position="50"/>
        <end position="68"/>
    </location>
</feature>
<dbReference type="GO" id="GO:0005298">
    <property type="term" value="F:proline:sodium symporter activity"/>
    <property type="evidence" value="ECO:0007669"/>
    <property type="project" value="TreeGrafter"/>
</dbReference>
<protein>
    <submittedName>
        <fullName evidence="15">Sodium:solute symporter family protein</fullName>
    </submittedName>
</protein>
<evidence type="ECO:0000256" key="4">
    <source>
        <dbReference type="ARBA" id="ARBA00022475"/>
    </source>
</evidence>
<dbReference type="GO" id="GO:0005886">
    <property type="term" value="C:plasma membrane"/>
    <property type="evidence" value="ECO:0007669"/>
    <property type="project" value="UniProtKB-SubCell"/>
</dbReference>
<dbReference type="InterPro" id="IPR050277">
    <property type="entry name" value="Sodium:Solute_Symporter"/>
</dbReference>
<dbReference type="EMBL" id="LMXI01000059">
    <property type="protein sequence ID" value="KRT59927.1"/>
    <property type="molecule type" value="Genomic_DNA"/>
</dbReference>
<evidence type="ECO:0000256" key="3">
    <source>
        <dbReference type="ARBA" id="ARBA00022448"/>
    </source>
</evidence>
<keyword evidence="5 14" id="KW-0812">Transmembrane</keyword>
<dbReference type="GO" id="GO:0015824">
    <property type="term" value="P:proline transport"/>
    <property type="evidence" value="ECO:0007669"/>
    <property type="project" value="TreeGrafter"/>
</dbReference>
<dbReference type="InterPro" id="IPR038377">
    <property type="entry name" value="Na/Glc_symporter_sf"/>
</dbReference>
<dbReference type="PANTHER" id="PTHR48086:SF3">
    <property type="entry name" value="SODIUM_PROLINE SYMPORTER"/>
    <property type="match status" value="1"/>
</dbReference>
<feature type="transmembrane region" description="Helical" evidence="14">
    <location>
        <begin position="74"/>
        <end position="92"/>
    </location>
</feature>
<evidence type="ECO:0000256" key="8">
    <source>
        <dbReference type="ARBA" id="ARBA00023053"/>
    </source>
</evidence>
<keyword evidence="9" id="KW-0406">Ion transport</keyword>
<comment type="caution">
    <text evidence="15">The sequence shown here is derived from an EMBL/GenBank/DDBJ whole genome shotgun (WGS) entry which is preliminary data.</text>
</comment>
<comment type="catalytic activity">
    <reaction evidence="12">
        <text>L-proline(in) + Na(+)(in) = L-proline(out) + Na(+)(out)</text>
        <dbReference type="Rhea" id="RHEA:28967"/>
        <dbReference type="ChEBI" id="CHEBI:29101"/>
        <dbReference type="ChEBI" id="CHEBI:60039"/>
    </reaction>
</comment>
<evidence type="ECO:0000256" key="9">
    <source>
        <dbReference type="ARBA" id="ARBA00023065"/>
    </source>
</evidence>
<keyword evidence="6" id="KW-0769">Symport</keyword>
<dbReference type="RefSeq" id="WP_411572144.1">
    <property type="nucleotide sequence ID" value="NZ_KQ556873.1"/>
</dbReference>
<reference evidence="15 16" key="1">
    <citation type="submission" date="2015-11" db="EMBL/GenBank/DDBJ databases">
        <title>The genome of Candidatus Endoriftia persephone in Ridgeia piscesae and population structure of the North Eastern Pacific vestimentiferan symbionts.</title>
        <authorList>
            <person name="Perez M."/>
            <person name="Juniper K.S."/>
        </authorList>
    </citation>
    <scope>NUCLEOTIDE SEQUENCE [LARGE SCALE GENOMIC DNA]</scope>
    <source>
        <strain evidence="15">Ind10</strain>
    </source>
</reference>
<gene>
    <name evidence="15" type="ORF">Ga0076813_16359</name>
</gene>
<dbReference type="InterPro" id="IPR001734">
    <property type="entry name" value="Na/solute_symporter"/>
</dbReference>
<evidence type="ECO:0000256" key="13">
    <source>
        <dbReference type="RuleBase" id="RU362091"/>
    </source>
</evidence>
<keyword evidence="11" id="KW-0739">Sodium transport</keyword>
<keyword evidence="10 14" id="KW-0472">Membrane</keyword>
<organism evidence="15 16">
    <name type="scientific">endosymbiont of Ridgeia piscesae</name>
    <dbReference type="NCBI Taxonomy" id="54398"/>
    <lineage>
        <taxon>Bacteria</taxon>
        <taxon>Pseudomonadati</taxon>
        <taxon>Pseudomonadota</taxon>
        <taxon>Gammaproteobacteria</taxon>
        <taxon>sulfur-oxidizing symbionts</taxon>
    </lineage>
</organism>
<dbReference type="Gene3D" id="1.20.1730.10">
    <property type="entry name" value="Sodium/glucose cotransporter"/>
    <property type="match status" value="1"/>
</dbReference>
<keyword evidence="4" id="KW-1003">Cell membrane</keyword>
<evidence type="ECO:0000256" key="10">
    <source>
        <dbReference type="ARBA" id="ARBA00023136"/>
    </source>
</evidence>
<keyword evidence="3" id="KW-0813">Transport</keyword>
<accession>A0A0T5ZAQ3</accession>
<evidence type="ECO:0000256" key="14">
    <source>
        <dbReference type="SAM" id="Phobius"/>
    </source>
</evidence>
<evidence type="ECO:0000256" key="5">
    <source>
        <dbReference type="ARBA" id="ARBA00022692"/>
    </source>
</evidence>
<keyword evidence="7 14" id="KW-1133">Transmembrane helix</keyword>
<feature type="non-terminal residue" evidence="15">
    <location>
        <position position="1"/>
    </location>
</feature>